<evidence type="ECO:0000313" key="6">
    <source>
        <dbReference type="EMBL" id="VEG44814.1"/>
    </source>
</evidence>
<gene>
    <name evidence="6" type="ORF">NCTC10485_00294</name>
</gene>
<dbReference type="GO" id="GO:0003700">
    <property type="term" value="F:DNA-binding transcription factor activity"/>
    <property type="evidence" value="ECO:0007669"/>
    <property type="project" value="TreeGrafter"/>
</dbReference>
<keyword evidence="7" id="KW-1185">Reference proteome</keyword>
<dbReference type="InterPro" id="IPR050109">
    <property type="entry name" value="HTH-type_TetR-like_transc_reg"/>
</dbReference>
<dbReference type="OrthoDB" id="3869819at2"/>
<dbReference type="InterPro" id="IPR009057">
    <property type="entry name" value="Homeodomain-like_sf"/>
</dbReference>
<keyword evidence="1" id="KW-0805">Transcription regulation</keyword>
<evidence type="ECO:0000256" key="2">
    <source>
        <dbReference type="ARBA" id="ARBA00023125"/>
    </source>
</evidence>
<feature type="domain" description="HTH tetR-type" evidence="5">
    <location>
        <begin position="23"/>
        <end position="81"/>
    </location>
</feature>
<keyword evidence="2 4" id="KW-0238">DNA-binding</keyword>
<dbReference type="Pfam" id="PF00440">
    <property type="entry name" value="TetR_N"/>
    <property type="match status" value="1"/>
</dbReference>
<dbReference type="Gene3D" id="1.10.357.10">
    <property type="entry name" value="Tetracycline Repressor, domain 2"/>
    <property type="match status" value="1"/>
</dbReference>
<evidence type="ECO:0000256" key="4">
    <source>
        <dbReference type="PROSITE-ProRule" id="PRU00335"/>
    </source>
</evidence>
<dbReference type="AlphaFoldDB" id="A0A448HXL2"/>
<protein>
    <submittedName>
        <fullName evidence="6">TetR family transcriptional regulator</fullName>
    </submittedName>
</protein>
<evidence type="ECO:0000256" key="3">
    <source>
        <dbReference type="ARBA" id="ARBA00023163"/>
    </source>
</evidence>
<dbReference type="PANTHER" id="PTHR30055">
    <property type="entry name" value="HTH-TYPE TRANSCRIPTIONAL REGULATOR RUTR"/>
    <property type="match status" value="1"/>
</dbReference>
<accession>A0A448HXL2</accession>
<organism evidence="6 7">
    <name type="scientific">Mycolicibacterium chitae</name>
    <name type="common">Mycobacterium chitae</name>
    <dbReference type="NCBI Taxonomy" id="1792"/>
    <lineage>
        <taxon>Bacteria</taxon>
        <taxon>Bacillati</taxon>
        <taxon>Actinomycetota</taxon>
        <taxon>Actinomycetes</taxon>
        <taxon>Mycobacteriales</taxon>
        <taxon>Mycobacteriaceae</taxon>
        <taxon>Mycolicibacterium</taxon>
    </lineage>
</organism>
<dbReference type="PROSITE" id="PS50977">
    <property type="entry name" value="HTH_TETR_2"/>
    <property type="match status" value="1"/>
</dbReference>
<proteinExistence type="predicted"/>
<dbReference type="PANTHER" id="PTHR30055:SF234">
    <property type="entry name" value="HTH-TYPE TRANSCRIPTIONAL REGULATOR BETI"/>
    <property type="match status" value="1"/>
</dbReference>
<feature type="DNA-binding region" description="H-T-H motif" evidence="4">
    <location>
        <begin position="44"/>
        <end position="63"/>
    </location>
</feature>
<reference evidence="6 7" key="1">
    <citation type="submission" date="2018-12" db="EMBL/GenBank/DDBJ databases">
        <authorList>
            <consortium name="Pathogen Informatics"/>
        </authorList>
    </citation>
    <scope>NUCLEOTIDE SEQUENCE [LARGE SCALE GENOMIC DNA]</scope>
    <source>
        <strain evidence="6 7">NCTC10485</strain>
    </source>
</reference>
<dbReference type="InterPro" id="IPR001647">
    <property type="entry name" value="HTH_TetR"/>
</dbReference>
<name>A0A448HXL2_MYCCI</name>
<sequence length="199" mass="21278">MSHFGPTLVHFYVVTSVETGVRGRTRKAILDAAMTVLSATPAASLSDIADAAEVGRSTLHRYFPERADLIRELALHVHAISNAAIAEADPLSGPPVAALRRVVESQLELGPIVAYIYVDPAVLGDPELLAHLETGDEAVIEALERACAERANTPPGWVRRAFWALLQAGFESAQQDGTPRHQIVDAIMTTLTEGAINPG</sequence>
<evidence type="ECO:0000313" key="7">
    <source>
        <dbReference type="Proteomes" id="UP000282551"/>
    </source>
</evidence>
<keyword evidence="3" id="KW-0804">Transcription</keyword>
<evidence type="ECO:0000256" key="1">
    <source>
        <dbReference type="ARBA" id="ARBA00023015"/>
    </source>
</evidence>
<dbReference type="Proteomes" id="UP000282551">
    <property type="component" value="Chromosome"/>
</dbReference>
<dbReference type="EMBL" id="LR134355">
    <property type="protein sequence ID" value="VEG44814.1"/>
    <property type="molecule type" value="Genomic_DNA"/>
</dbReference>
<dbReference type="GO" id="GO:0000976">
    <property type="term" value="F:transcription cis-regulatory region binding"/>
    <property type="evidence" value="ECO:0007669"/>
    <property type="project" value="TreeGrafter"/>
</dbReference>
<dbReference type="SUPFAM" id="SSF46689">
    <property type="entry name" value="Homeodomain-like"/>
    <property type="match status" value="1"/>
</dbReference>
<evidence type="ECO:0000259" key="5">
    <source>
        <dbReference type="PROSITE" id="PS50977"/>
    </source>
</evidence>